<dbReference type="Pfam" id="PF03496">
    <property type="entry name" value="ADPrib_exo_Tox"/>
    <property type="match status" value="1"/>
</dbReference>
<accession>Q0GBT4</accession>
<feature type="compositionally biased region" description="Pro residues" evidence="1">
    <location>
        <begin position="35"/>
        <end position="55"/>
    </location>
</feature>
<feature type="domain" description="ADP ribosyltransferase" evidence="2">
    <location>
        <begin position="1249"/>
        <end position="1396"/>
    </location>
</feature>
<dbReference type="KEGG" id="vg:5142306"/>
<feature type="region of interest" description="Disordered" evidence="1">
    <location>
        <begin position="1"/>
        <end position="60"/>
    </location>
</feature>
<dbReference type="GO" id="GO:0005576">
    <property type="term" value="C:extracellular region"/>
    <property type="evidence" value="ECO:0007669"/>
    <property type="project" value="InterPro"/>
</dbReference>
<evidence type="ECO:0000313" key="3">
    <source>
        <dbReference type="EMBL" id="ABI33176.1"/>
    </source>
</evidence>
<dbReference type="Gene3D" id="3.90.176.10">
    <property type="entry name" value="Toxin ADP-ribosyltransferase, Chain A, domain 1"/>
    <property type="match status" value="1"/>
</dbReference>
<dbReference type="SUPFAM" id="SSF56399">
    <property type="entry name" value="ADP-ribosylation"/>
    <property type="match status" value="1"/>
</dbReference>
<dbReference type="GeneID" id="5142306"/>
<dbReference type="InterPro" id="IPR003540">
    <property type="entry name" value="ADP-ribosyltransferase"/>
</dbReference>
<feature type="compositionally biased region" description="Basic and acidic residues" evidence="1">
    <location>
        <begin position="1"/>
        <end position="14"/>
    </location>
</feature>
<dbReference type="Proteomes" id="UP000000911">
    <property type="component" value="Segment"/>
</dbReference>
<sequence>MSDPIDNLRRKEQQEFTAILEGAQRKMPVQQAAPAAPPPVAQPMPEAQAPPPPTLQQPIDTTNLFDGLNLEQPVNDLSVPTAGVRPSDVLQTVVQPDVQRDLTTQLTQRAINEGEVASATQAGVMPYLFQPPNTEALRREFGSSISWATRDLERMNIEARARQDANLQAQTEWSRQALEFLKSEEGKKGSTGDPFEWVKDIVGVKENGRTYLQPWNQQRGVSIPAALLYGLGVVQNTAVGAAMDVRGILSDIAKAVPPWAQVDPNKMPGWAQGLLNSADKALSQQVFGANAAVGSLTGMSSPARGMFRGVAEWLTTADRSITDKKSNVIEALRGAQYSFTDDVGSGVGIKVNRGFRVGAAPGKGFGFDVNPSVLAGFGLDVIAGNRADKIIDTGRIIFSPVRGAYRILRGKRPPDDLAQAVPNPTPPPKPSGGGSAVQLELPFLPNSPQAIKTKPKSPAQIEAAVLGSKLPAFKKANQQQAKKIASIRKAQEAAAKKAEQLVLDLDSVTPYEPRQLELSLGSVQKAIDNLPVVNVTAPKPRVRKPVRQVLVDPQQLELNFNAAPDPVRAVRQVLSAIPKTGDAAADAYVRARVVNQLMAEADATVKAADEAIDTTPDVGRKFVGDAPPPPDSLGIKVGELPTTPPPSNNLFHGTRVEGLNLQAADPVEGAARSELGTAHYLSSDPEHSKLASTSITSDNLPVVENRSIGAPSLLTTEVDPAAKLIDATAQSDEITRIANLAGEEFGVSFSKEPMSLVEMFDQASRQLPETEALQFQRSVVKTLRESGYHGSVAGKTVAVYDPAIIKQVGGEALPEVDGVIPKLAARADLEAQAVTDTGSTFSKAASADTELRTASQVSHEASKLADEVAAQSLEAADNAKLWDDLIVDDLGDYDIDKTITTGSANPVTPYESKAASVYDSLSYFINSSTDPTAITSGKLSAAYQLADDAPDLPEVQRFLKSVYDAINADSDYWEFGGTAAEAEELAQAAVKELGDALNSLPLDTYTEAPTIMSLAKQSELMWGQLTNEQWQDLHYFIESSNSGDAIWLKDSLDQLNKNPTPENLKNLVDDFYALKHTFNSKDVPPTVKANSFVSVLNNIREAAKQGIDPDLFDDSTQTMLGELEKFAVSVKTSQTLILNDLLNTFKYQYESNPTNKGFWQSVLGTIKDFWDDNKFMVESFNAEYAVQKEIADNFSVNTRRTIEHLISKYEPSFNPEPAFSDVDELRNFIIQVKNPNQYIIDRLAQFDRNQLAVYAYTDTEAYKYINRYLGSGEEALQYYTETEKTFLKILPDLDVAIRTQPVHTGELYRGQGSLRFVDAIKKYKVGETVTEKPFLSTSIDESVARGFGSGGGTVFVYKDGRGYKLHSAASKFIQDESEVLIPRGTNFVVESIDETTRTITMRQIPNHEFTSYNRISVLYSEIQDLERQFHRNPSLSTAKAMAERQAELDQLIKKSPCGL</sequence>
<proteinExistence type="predicted"/>
<name>Q0GBT4_9CAUD</name>
<organism evidence="3 4">
    <name type="scientific">Phormidium phage Pf-WMP4</name>
    <dbReference type="NCBI Taxonomy" id="2913979"/>
    <lineage>
        <taxon>Viruses</taxon>
        <taxon>Duplodnaviria</taxon>
        <taxon>Heunggongvirae</taxon>
        <taxon>Uroviricota</taxon>
        <taxon>Caudoviricetes</taxon>
        <taxon>Saffermanviridae</taxon>
        <taxon>Wumpquatrovirus</taxon>
        <taxon>Wumpquatrovirus WMP4</taxon>
    </lineage>
</organism>
<reference evidence="3 4" key="1">
    <citation type="journal article" date="2007" name="Virology">
        <title>Cyanophage Pf-WMP4, a T7-like phage infecting the freshwater cyanobacterium Phormidium foveolarum: complete genome sequence and DNA translocation.</title>
        <authorList>
            <person name="Liu X."/>
            <person name="Shi M."/>
            <person name="Kong S."/>
            <person name="Gao Y."/>
            <person name="An C."/>
        </authorList>
    </citation>
    <scope>NUCLEOTIDE SEQUENCE</scope>
</reference>
<evidence type="ECO:0000256" key="1">
    <source>
        <dbReference type="SAM" id="MobiDB-lite"/>
    </source>
</evidence>
<dbReference type="PROSITE" id="PS51996">
    <property type="entry name" value="TR_MART"/>
    <property type="match status" value="1"/>
</dbReference>
<dbReference type="EMBL" id="DQ875742">
    <property type="protein sequence ID" value="ABI33176.1"/>
    <property type="molecule type" value="Genomic_DNA"/>
</dbReference>
<dbReference type="RefSeq" id="YP_762662.1">
    <property type="nucleotide sequence ID" value="NC_008367.1"/>
</dbReference>
<evidence type="ECO:0000313" key="4">
    <source>
        <dbReference type="Proteomes" id="UP000000911"/>
    </source>
</evidence>
<feature type="region of interest" description="Disordered" evidence="1">
    <location>
        <begin position="412"/>
        <end position="439"/>
    </location>
</feature>
<keyword evidence="4" id="KW-1185">Reference proteome</keyword>
<evidence type="ECO:0000259" key="2">
    <source>
        <dbReference type="Pfam" id="PF03496"/>
    </source>
</evidence>
<protein>
    <submittedName>
        <fullName evidence="3">PfWMP4_32</fullName>
    </submittedName>
</protein>